<dbReference type="InterPro" id="IPR011029">
    <property type="entry name" value="DEATH-like_dom_sf"/>
</dbReference>
<dbReference type="Pfam" id="PF00531">
    <property type="entry name" value="Death"/>
    <property type="match status" value="1"/>
</dbReference>
<dbReference type="Proteomes" id="UP000594454">
    <property type="component" value="Chromosome 1"/>
</dbReference>
<evidence type="ECO:0000313" key="2">
    <source>
        <dbReference type="EMBL" id="CAD7077256.1"/>
    </source>
</evidence>
<dbReference type="EMBL" id="LR899009">
    <property type="protein sequence ID" value="CAD7077256.1"/>
    <property type="molecule type" value="Genomic_DNA"/>
</dbReference>
<dbReference type="GO" id="GO:0007165">
    <property type="term" value="P:signal transduction"/>
    <property type="evidence" value="ECO:0007669"/>
    <property type="project" value="InterPro"/>
</dbReference>
<feature type="domain" description="Death" evidence="1">
    <location>
        <begin position="59"/>
        <end position="128"/>
    </location>
</feature>
<accession>A0A7R8UAP9</accession>
<organism evidence="2 3">
    <name type="scientific">Hermetia illucens</name>
    <name type="common">Black soldier fly</name>
    <dbReference type="NCBI Taxonomy" id="343691"/>
    <lineage>
        <taxon>Eukaryota</taxon>
        <taxon>Metazoa</taxon>
        <taxon>Ecdysozoa</taxon>
        <taxon>Arthropoda</taxon>
        <taxon>Hexapoda</taxon>
        <taxon>Insecta</taxon>
        <taxon>Pterygota</taxon>
        <taxon>Neoptera</taxon>
        <taxon>Endopterygota</taxon>
        <taxon>Diptera</taxon>
        <taxon>Brachycera</taxon>
        <taxon>Stratiomyomorpha</taxon>
        <taxon>Stratiomyidae</taxon>
        <taxon>Hermetiinae</taxon>
        <taxon>Hermetia</taxon>
    </lineage>
</organism>
<sequence>MAANSGLICYDPETVVPYPTELDLSEVPLTALRQKVRAMLSAKLNPPKILLTEEGLPRDWRGILHCARLNHGEANLVHSHPNPMASVLKLWCDAVRDDGRQGASFAQLIAALEVIDRFDVADDIKETLGKCLPLSIACRRVYGRFSESHDVTRRLLFVPSDKQTLSTISWLIGFN</sequence>
<proteinExistence type="predicted"/>
<evidence type="ECO:0000313" key="3">
    <source>
        <dbReference type="Proteomes" id="UP000594454"/>
    </source>
</evidence>
<dbReference type="AlphaFoldDB" id="A0A7R8UAP9"/>
<dbReference type="PROSITE" id="PS50017">
    <property type="entry name" value="DEATH_DOMAIN"/>
    <property type="match status" value="1"/>
</dbReference>
<protein>
    <recommendedName>
        <fullName evidence="1">Death domain-containing protein</fullName>
    </recommendedName>
</protein>
<dbReference type="OrthoDB" id="10037120at2759"/>
<keyword evidence="3" id="KW-1185">Reference proteome</keyword>
<dbReference type="Gene3D" id="1.10.533.10">
    <property type="entry name" value="Death Domain, Fas"/>
    <property type="match status" value="1"/>
</dbReference>
<dbReference type="InParanoid" id="A0A7R8UAP9"/>
<dbReference type="InterPro" id="IPR000488">
    <property type="entry name" value="Death_dom"/>
</dbReference>
<reference evidence="2 3" key="1">
    <citation type="submission" date="2020-11" db="EMBL/GenBank/DDBJ databases">
        <authorList>
            <person name="Wallbank WR R."/>
            <person name="Pardo Diaz C."/>
            <person name="Kozak K."/>
            <person name="Martin S."/>
            <person name="Jiggins C."/>
            <person name="Moest M."/>
            <person name="Warren A I."/>
            <person name="Generalovic N T."/>
            <person name="Byers J.R.P. K."/>
            <person name="Montejo-Kovacevich G."/>
            <person name="Yen C E."/>
        </authorList>
    </citation>
    <scope>NUCLEOTIDE SEQUENCE [LARGE SCALE GENOMIC DNA]</scope>
</reference>
<gene>
    <name evidence="2" type="ORF">HERILL_LOCUS621</name>
</gene>
<dbReference type="SUPFAM" id="SSF47986">
    <property type="entry name" value="DEATH domain"/>
    <property type="match status" value="1"/>
</dbReference>
<name>A0A7R8UAP9_HERIL</name>
<evidence type="ECO:0000259" key="1">
    <source>
        <dbReference type="PROSITE" id="PS50017"/>
    </source>
</evidence>